<sequence length="88" mass="10354">MASAEPDLDPLEWSREELYSKLSKELMHRWQNKEFEELAFTVPEEHENELKETLHIEILKRAKVFVPKILVKEDPLDIVAHVQAAQMS</sequence>
<comment type="caution">
    <text evidence="1">The sequence shown here is derived from an EMBL/GenBank/DDBJ whole genome shotgun (WGS) entry which is preliminary data.</text>
</comment>
<evidence type="ECO:0000313" key="1">
    <source>
        <dbReference type="EMBL" id="KKW32947.1"/>
    </source>
</evidence>
<organism evidence="1 2">
    <name type="scientific">Candidatus Uhrbacteria bacterium GW2011_GWA2_53_10</name>
    <dbReference type="NCBI Taxonomy" id="1618980"/>
    <lineage>
        <taxon>Bacteria</taxon>
        <taxon>Candidatus Uhriibacteriota</taxon>
    </lineage>
</organism>
<name>A0A0G1ZX20_9BACT</name>
<dbReference type="EMBL" id="LCRI01000009">
    <property type="protein sequence ID" value="KKW32947.1"/>
    <property type="molecule type" value="Genomic_DNA"/>
</dbReference>
<reference evidence="1 2" key="1">
    <citation type="journal article" date="2015" name="Nature">
        <title>rRNA introns, odd ribosomes, and small enigmatic genomes across a large radiation of phyla.</title>
        <authorList>
            <person name="Brown C.T."/>
            <person name="Hug L.A."/>
            <person name="Thomas B.C."/>
            <person name="Sharon I."/>
            <person name="Castelle C.J."/>
            <person name="Singh A."/>
            <person name="Wilkins M.J."/>
            <person name="Williams K.H."/>
            <person name="Banfield J.F."/>
        </authorList>
    </citation>
    <scope>NUCLEOTIDE SEQUENCE [LARGE SCALE GENOMIC DNA]</scope>
</reference>
<accession>A0A0G1ZX20</accession>
<proteinExistence type="predicted"/>
<evidence type="ECO:0000313" key="2">
    <source>
        <dbReference type="Proteomes" id="UP000034711"/>
    </source>
</evidence>
<protein>
    <submittedName>
        <fullName evidence="1">Uncharacterized protein</fullName>
    </submittedName>
</protein>
<dbReference type="Proteomes" id="UP000034711">
    <property type="component" value="Unassembled WGS sequence"/>
</dbReference>
<gene>
    <name evidence="1" type="ORF">UY77_C0009G0015</name>
</gene>
<dbReference type="AlphaFoldDB" id="A0A0G1ZX20"/>